<feature type="domain" description="Post-SET" evidence="13">
    <location>
        <begin position="1019"/>
        <end position="1035"/>
    </location>
</feature>
<keyword evidence="5" id="KW-0489">Methyltransferase</keyword>
<dbReference type="GO" id="GO:0003677">
    <property type="term" value="F:DNA binding"/>
    <property type="evidence" value="ECO:0007669"/>
    <property type="project" value="InterPro"/>
</dbReference>
<dbReference type="EC" id="2.1.1.359" evidence="3"/>
<feature type="region of interest" description="Disordered" evidence="11">
    <location>
        <begin position="683"/>
        <end position="706"/>
    </location>
</feature>
<evidence type="ECO:0000259" key="14">
    <source>
        <dbReference type="PROSITE" id="PS51215"/>
    </source>
</evidence>
<keyword evidence="4" id="KW-0158">Chromosome</keyword>
<feature type="domain" description="AWS" evidence="14">
    <location>
        <begin position="841"/>
        <end position="894"/>
    </location>
</feature>
<dbReference type="KEGG" id="api:100167890"/>
<dbReference type="PROSITE" id="PS50280">
    <property type="entry name" value="SET"/>
    <property type="match status" value="1"/>
</dbReference>
<feature type="region of interest" description="Disordered" evidence="11">
    <location>
        <begin position="720"/>
        <end position="740"/>
    </location>
</feature>
<keyword evidence="7" id="KW-0949">S-adenosyl-L-methionine</keyword>
<dbReference type="PANTHER" id="PTHR46711">
    <property type="entry name" value="HISTONE-LYSINE N-METHYLTRANSFERASE SETD2"/>
    <property type="match status" value="1"/>
</dbReference>
<dbReference type="OrthoDB" id="308383at2759"/>
<feature type="compositionally biased region" description="Acidic residues" evidence="11">
    <location>
        <begin position="630"/>
        <end position="647"/>
    </location>
</feature>
<evidence type="ECO:0000256" key="3">
    <source>
        <dbReference type="ARBA" id="ARBA00012178"/>
    </source>
</evidence>
<evidence type="ECO:0000256" key="6">
    <source>
        <dbReference type="ARBA" id="ARBA00022679"/>
    </source>
</evidence>
<evidence type="ECO:0000313" key="15">
    <source>
        <dbReference type="EnsemblMetazoa" id="XP_016661142.1"/>
    </source>
</evidence>
<dbReference type="Pfam" id="PF00856">
    <property type="entry name" value="SET"/>
    <property type="match status" value="1"/>
</dbReference>
<organism evidence="15 16">
    <name type="scientific">Acyrthosiphon pisum</name>
    <name type="common">Pea aphid</name>
    <dbReference type="NCBI Taxonomy" id="7029"/>
    <lineage>
        <taxon>Eukaryota</taxon>
        <taxon>Metazoa</taxon>
        <taxon>Ecdysozoa</taxon>
        <taxon>Arthropoda</taxon>
        <taxon>Hexapoda</taxon>
        <taxon>Insecta</taxon>
        <taxon>Pterygota</taxon>
        <taxon>Neoptera</taxon>
        <taxon>Paraneoptera</taxon>
        <taxon>Hemiptera</taxon>
        <taxon>Sternorrhyncha</taxon>
        <taxon>Aphidomorpha</taxon>
        <taxon>Aphidoidea</taxon>
        <taxon>Aphididae</taxon>
        <taxon>Macrosiphini</taxon>
        <taxon>Acyrthosiphon</taxon>
    </lineage>
</organism>
<dbReference type="SUPFAM" id="SSF82199">
    <property type="entry name" value="SET domain"/>
    <property type="match status" value="1"/>
</dbReference>
<evidence type="ECO:0000313" key="16">
    <source>
        <dbReference type="Proteomes" id="UP000007819"/>
    </source>
</evidence>
<feature type="region of interest" description="Disordered" evidence="11">
    <location>
        <begin position="630"/>
        <end position="669"/>
    </location>
</feature>
<reference evidence="16" key="1">
    <citation type="submission" date="2010-06" db="EMBL/GenBank/DDBJ databases">
        <authorList>
            <person name="Jiang H."/>
            <person name="Abraham K."/>
            <person name="Ali S."/>
            <person name="Alsbrooks S.L."/>
            <person name="Anim B.N."/>
            <person name="Anosike U.S."/>
            <person name="Attaway T."/>
            <person name="Bandaranaike D.P."/>
            <person name="Battles P.K."/>
            <person name="Bell S.N."/>
            <person name="Bell A.V."/>
            <person name="Beltran B."/>
            <person name="Bickham C."/>
            <person name="Bustamante Y."/>
            <person name="Caleb T."/>
            <person name="Canada A."/>
            <person name="Cardenas V."/>
            <person name="Carter K."/>
            <person name="Chacko J."/>
            <person name="Chandrabose M.N."/>
            <person name="Chavez D."/>
            <person name="Chavez A."/>
            <person name="Chen L."/>
            <person name="Chu H.-S."/>
            <person name="Claassen K.J."/>
            <person name="Cockrell R."/>
            <person name="Collins M."/>
            <person name="Cooper J.A."/>
            <person name="Cree A."/>
            <person name="Curry S.M."/>
            <person name="Da Y."/>
            <person name="Dao M.D."/>
            <person name="Das B."/>
            <person name="Davila M.-L."/>
            <person name="Davy-Carroll L."/>
            <person name="Denson S."/>
            <person name="Dinh H."/>
            <person name="Ebong V.E."/>
            <person name="Edwards J.R."/>
            <person name="Egan A."/>
            <person name="El-Daye J."/>
            <person name="Escobedo L."/>
            <person name="Fernandez S."/>
            <person name="Fernando P.R."/>
            <person name="Flagg N."/>
            <person name="Forbes L.D."/>
            <person name="Fowler R.G."/>
            <person name="Fu Q."/>
            <person name="Gabisi R.A."/>
            <person name="Ganer J."/>
            <person name="Garbino Pronczuk A."/>
            <person name="Garcia R.M."/>
            <person name="Garner T."/>
            <person name="Garrett T.E."/>
            <person name="Gonzalez D.A."/>
            <person name="Hamid H."/>
            <person name="Hawkins E.S."/>
            <person name="Hirani K."/>
            <person name="Hogues M.E."/>
            <person name="Hollins B."/>
            <person name="Hsiao C.-H."/>
            <person name="Jabil R."/>
            <person name="James M.L."/>
            <person name="Jhangiani S.N."/>
            <person name="Johnson B."/>
            <person name="Johnson Q."/>
            <person name="Joshi V."/>
            <person name="Kalu J.B."/>
            <person name="Kam C."/>
            <person name="Kashfia A."/>
            <person name="Keebler J."/>
            <person name="Kisamo H."/>
            <person name="Kovar C.L."/>
            <person name="Lago L.A."/>
            <person name="Lai C.-Y."/>
            <person name="Laidlaw J."/>
            <person name="Lara F."/>
            <person name="Le T.-K."/>
            <person name="Lee S.L."/>
            <person name="Legall F.H."/>
            <person name="Lemon S.J."/>
            <person name="Lewis L.R."/>
            <person name="Li B."/>
            <person name="Liu Y."/>
            <person name="Liu Y.-S."/>
            <person name="Lopez J."/>
            <person name="Lozado R.J."/>
            <person name="Lu J."/>
            <person name="Madu R.C."/>
            <person name="Maheshwari M."/>
            <person name="Maheshwari R."/>
            <person name="Malloy K."/>
            <person name="Martinez E."/>
            <person name="Mathew T."/>
            <person name="Mercado I.C."/>
            <person name="Mercado C."/>
            <person name="Meyer B."/>
            <person name="Montgomery K."/>
            <person name="Morgan M.B."/>
            <person name="Munidasa M."/>
            <person name="Nazareth L.V."/>
            <person name="Nelson J."/>
            <person name="Ng B.M."/>
            <person name="Nguyen N.B."/>
            <person name="Nguyen P.Q."/>
            <person name="Nguyen T."/>
            <person name="Obregon M."/>
            <person name="Okwuonu G.O."/>
            <person name="Onwere C.G."/>
            <person name="Orozco G."/>
            <person name="Parra A."/>
            <person name="Patel S."/>
            <person name="Patil S."/>
            <person name="Perez A."/>
            <person name="Perez Y."/>
            <person name="Pham C."/>
            <person name="Primus E.L."/>
            <person name="Pu L.-L."/>
            <person name="Puazo M."/>
            <person name="Qin X."/>
            <person name="Quiroz J.B."/>
            <person name="Reese J."/>
            <person name="Richards S."/>
            <person name="Rives C.M."/>
            <person name="Robberts R."/>
            <person name="Ruiz S.J."/>
            <person name="Ruiz M.J."/>
            <person name="Santibanez J."/>
            <person name="Schneider B.W."/>
            <person name="Sisson I."/>
            <person name="Smith M."/>
            <person name="Sodergren E."/>
            <person name="Song X.-Z."/>
            <person name="Song B.B."/>
            <person name="Summersgill H."/>
            <person name="Thelus R."/>
            <person name="Thornton R.D."/>
            <person name="Trejos Z.Y."/>
            <person name="Usmani K."/>
            <person name="Vattathil S."/>
            <person name="Villasana D."/>
            <person name="Walker D.L."/>
            <person name="Wang S."/>
            <person name="Wang K."/>
            <person name="White C.S."/>
            <person name="Williams A.C."/>
            <person name="Williamson J."/>
            <person name="Wilson K."/>
            <person name="Woghiren I.O."/>
            <person name="Woodworth J.R."/>
            <person name="Worley K.C."/>
            <person name="Wright R.A."/>
            <person name="Wu W."/>
            <person name="Young L."/>
            <person name="Zhang L."/>
            <person name="Zhang J."/>
            <person name="Zhu Y."/>
            <person name="Muzny D.M."/>
            <person name="Weinstock G."/>
            <person name="Gibbs R.A."/>
        </authorList>
    </citation>
    <scope>NUCLEOTIDE SEQUENCE [LARGE SCALE GENOMIC DNA]</scope>
    <source>
        <strain evidence="16">LSR1</strain>
    </source>
</reference>
<dbReference type="Pfam" id="PF08236">
    <property type="entry name" value="SRI"/>
    <property type="match status" value="1"/>
</dbReference>
<dbReference type="SMART" id="SM00384">
    <property type="entry name" value="AT_hook"/>
    <property type="match status" value="2"/>
</dbReference>
<proteinExistence type="predicted"/>
<dbReference type="GO" id="GO:0005694">
    <property type="term" value="C:chromosome"/>
    <property type="evidence" value="ECO:0007669"/>
    <property type="project" value="UniProtKB-SubCell"/>
</dbReference>
<keyword evidence="9" id="KW-0804">Transcription</keyword>
<dbReference type="SMART" id="SM00570">
    <property type="entry name" value="AWS"/>
    <property type="match status" value="1"/>
</dbReference>
<evidence type="ECO:0000256" key="11">
    <source>
        <dbReference type="SAM" id="MobiDB-lite"/>
    </source>
</evidence>
<evidence type="ECO:0000259" key="13">
    <source>
        <dbReference type="PROSITE" id="PS50868"/>
    </source>
</evidence>
<dbReference type="GO" id="GO:0005634">
    <property type="term" value="C:nucleus"/>
    <property type="evidence" value="ECO:0007669"/>
    <property type="project" value="UniProtKB-SubCell"/>
</dbReference>
<dbReference type="InterPro" id="IPR006560">
    <property type="entry name" value="AWS_dom"/>
</dbReference>
<dbReference type="InterPro" id="IPR038190">
    <property type="entry name" value="SRI_sf"/>
</dbReference>
<keyword evidence="10" id="KW-0539">Nucleus</keyword>
<dbReference type="GeneID" id="100167890"/>
<dbReference type="GO" id="GO:0140955">
    <property type="term" value="F:histone H3K36 trimethyltransferase activity"/>
    <property type="evidence" value="ECO:0007669"/>
    <property type="project" value="UniProtKB-EC"/>
</dbReference>
<dbReference type="InterPro" id="IPR003616">
    <property type="entry name" value="Post-SET_dom"/>
</dbReference>
<keyword evidence="8" id="KW-0805">Transcription regulation</keyword>
<comment type="subcellular location">
    <subcellularLocation>
        <location evidence="2">Chromosome</location>
    </subcellularLocation>
    <subcellularLocation>
        <location evidence="1">Nucleus</location>
    </subcellularLocation>
</comment>
<feature type="compositionally biased region" description="Polar residues" evidence="11">
    <location>
        <begin position="200"/>
        <end position="213"/>
    </location>
</feature>
<evidence type="ECO:0000256" key="8">
    <source>
        <dbReference type="ARBA" id="ARBA00023015"/>
    </source>
</evidence>
<evidence type="ECO:0000256" key="5">
    <source>
        <dbReference type="ARBA" id="ARBA00022603"/>
    </source>
</evidence>
<dbReference type="InterPro" id="IPR013257">
    <property type="entry name" value="SRI"/>
</dbReference>
<keyword evidence="16" id="KW-1185">Reference proteome</keyword>
<name>A0A8R2H9M0_ACYPI</name>
<dbReference type="EnsemblMetazoa" id="XM_016805653.2">
    <property type="protein sequence ID" value="XP_016661142.1"/>
    <property type="gene ID" value="LOC100167890"/>
</dbReference>
<dbReference type="InterPro" id="IPR017956">
    <property type="entry name" value="AT_hook_DNA-bd_motif"/>
</dbReference>
<dbReference type="Gene3D" id="1.10.1740.100">
    <property type="entry name" value="Set2, Rpb1 interacting domain"/>
    <property type="match status" value="1"/>
</dbReference>
<dbReference type="GO" id="GO:0006355">
    <property type="term" value="P:regulation of DNA-templated transcription"/>
    <property type="evidence" value="ECO:0007669"/>
    <property type="project" value="InterPro"/>
</dbReference>
<protein>
    <recommendedName>
        <fullName evidence="3">[histone H3]-lysine(36) N-trimethyltransferase</fullName>
        <ecNumber evidence="3">2.1.1.359</ecNumber>
    </recommendedName>
</protein>
<evidence type="ECO:0000259" key="12">
    <source>
        <dbReference type="PROSITE" id="PS50280"/>
    </source>
</evidence>
<evidence type="ECO:0000256" key="4">
    <source>
        <dbReference type="ARBA" id="ARBA00022454"/>
    </source>
</evidence>
<evidence type="ECO:0000256" key="2">
    <source>
        <dbReference type="ARBA" id="ARBA00004286"/>
    </source>
</evidence>
<dbReference type="InterPro" id="IPR001214">
    <property type="entry name" value="SET_dom"/>
</dbReference>
<accession>A0A8R2H9M0</accession>
<dbReference type="PANTHER" id="PTHR46711:SF1">
    <property type="entry name" value="HISTONE-LYSINE N-METHYLTRANSFERASE SETD2"/>
    <property type="match status" value="1"/>
</dbReference>
<evidence type="ECO:0000256" key="1">
    <source>
        <dbReference type="ARBA" id="ARBA00004123"/>
    </source>
</evidence>
<feature type="region of interest" description="Disordered" evidence="11">
    <location>
        <begin position="186"/>
        <end position="311"/>
    </location>
</feature>
<sequence>MDESCTEYDLMIHNNKQVEKPSNKRNSSSDIELIDENHSIIDSKSSLPTRKQRLIDYLTTTHTPDKNITSNYKLHNFSTVNLINFVPKIDDYNKPVKVKSQWTRTSQLELALENSTNKNTLPVNNLSKSEKINKIFTMDVSHANSIVNQINKHTDDTRKTDKKTDANSNCESHCYVVVDKFDDDSVPVKRKRGRPKKRSNNITDNTSVISKIGNQDPVKTNPIAAVEPKNTDQPKVIKRGRGRPRKNELTSTTIQIPPIVANSAPAKKRKRTKQGSTVLKKPRATTLNNDKINDSESPKLSPRQHAKLSSSEVIKSLTKKINENIPNSSERSLSPIMLFPGDGNDFKCITLSRFDDTVKSSQFTSEGCDTLIDQENTTPINFSEGCNNSNVQENTKTVNFLEECNNSNVQENTKSDNFLEEFDNSNVQIKTSVNFLEGCDNTNVQENSTRINILEGCDESNVHKKTTSINFLEECDKLNVQDKIDCVSGTRIKINEFLSESEQDVFSELEKVDWNLPPKRIRSNSVNKSTKIKYRRNSLTDNFVYNPPKKSKNSIFEDLKSLKSWKSVSYLERGPNVQTERIIKNELVKKFRSKLKRSRSFPNCLFLDTVIWRFLIQECEYECDSEENYESSSDLDADSNSDSDGCENSEPIQQYEQPEEKTNYMSGNLDNLNMMCSTNDLPSFQIPPNISDLENSDSDSEDHRGSDRYECHFLENSVSPNISELKNSESDQEESEGKIRRSKRLNTKFKASDMLEEEYLLSSENSKIDSLLLADEIRKDNEIHLAEARANDPELDKKLKKLNFTLITNNLFRPHRKKMGEYTPAEAQELRRLKPRIIINSDTYKCHCKYTRKDWIEKKPGCATECLNRLLNIECGKACVLKSLCTNKQFQNKQFKRTKIIKTADKGYGVFALEDIPSGTFVDEYMGEVIDQCEMIIRMKKILYKNNNYMVQLKHDEIIDATRKGNITRFINHSCEPNCVAEKWNVLGESRMGFFSKELIRKGEEITFDYSFEIFGDAAQQKCYCGTPKCRGFISKKSRTGDDQSSCSEDNDEHEDDNVSLIIKPDACLEKKKKAIKKISNKDRKRLRQLDQQLTDISKLKNKNRSDLESSTLNLNKLMVHITDSMSRSHILKFIRDNDLNCKRLFMNFNGLNIIHSWMTSNNNKRLKLEIVETLSDLPISNRNTITKSKVLDIVAQWANIPLNIKEIIENLEYPISQIKEHEQEIDKLLPDVKNISPLVKAARILWKKWIVLKIVFKIPKLDRPKEVNIPDDVIQPPILFSQTQTNSVPYHFGNPAVPNQLSKISCVQSQGNGQTNSVDSISKIINHQKINRDKNKTVLEWKKQCDHQPFKKNKVISPAMVNYSINSVLNPKQSLTSTFKTRIIHQDIPTIESSTLSKNIKWSDITENNLTVYELPTDSSEKINSANIEVIETEPIVYYPIEEIITTNQTWNLPPPTIVDLCNGSTLHSMLKTVPPCLPNDFISNTSDETSQCSFSYDTTTTWCVMRPENVMYDAQHPSIQEQLAFLPIDITLKKSTKTQLDNIPNTNVEKTESNKKYKVVQPLDEDMHKKYKVVQPLDEDMHKKYKGVQPLSEDMHKKYKVGQPLNEDKHKKYKGVQPLDEDMHKKYKVVEPLGEDKHKKYKVGQPLDEDMHRKYKVVQTLGEDIHKKYKVGQPPDEDMHKKYKVGQPLDEDMHKKYKVVQPLDEDMRKKLFKQCEENVQQLIDKGILNVCKTARQNYVDQSPIKILQSFFNKKLVKSTNVAPENKSNQHVLPNLIKRIKVISSCYRKQPSKIIEINNLVKSNSQISKNDIFRIKEDQKTEITDTTSVALMLQNEQLSTIPQTLNLNKMFNKKLLKLNTKNKFAFKILNGMIKHNSSMPKYFILQLPSDTKIITHNPSYELELHKKLIPSVQNILCAELKRGLDKGIIKVYKQKIVMKYDETKAPESVTLDSILKENIVLSGNSIEIPQVKKQFKRKMPLPPLHNTKNKKIRESRNQANDNTVFKKPMPPVINKNSFQRINTSVTNQVQEPKISSIALINTNANEFRQKPSTSRQNIPSTAFLKLDLNNFRSEPSTSSCLKPDIDPSKIKLNELSENPSNQLITNITSLKTNANEIRQKPLMKCLPFNKVDNILITELEQNAKLLASTLSMDSTYVLPSTEDNSELIDPIVQNFKNSICQKKSMIRANLVDDPIVRDYIERTQSKSVDTKRKCKLPESMMSLPIEVLNLIPDNQREIKYVIDFYHAMATVIVKVLDLYVKKSCKQGRIKNDDDFKYLAKKLNANILFKELQVKKVEDLRISDSVKQKVEQYIKKYMLKYGKLYRRKSTDQ</sequence>
<reference evidence="15" key="2">
    <citation type="submission" date="2022-06" db="UniProtKB">
        <authorList>
            <consortium name="EnsemblMetazoa"/>
        </authorList>
    </citation>
    <scope>IDENTIFICATION</scope>
</reference>
<evidence type="ECO:0000256" key="10">
    <source>
        <dbReference type="ARBA" id="ARBA00023242"/>
    </source>
</evidence>
<dbReference type="PROSITE" id="PS50868">
    <property type="entry name" value="POST_SET"/>
    <property type="match status" value="1"/>
</dbReference>
<dbReference type="Gene3D" id="2.170.270.10">
    <property type="entry name" value="SET domain"/>
    <property type="match status" value="1"/>
</dbReference>
<dbReference type="InterPro" id="IPR046341">
    <property type="entry name" value="SET_dom_sf"/>
</dbReference>
<dbReference type="SMART" id="SM00508">
    <property type="entry name" value="PostSET"/>
    <property type="match status" value="1"/>
</dbReference>
<dbReference type="Proteomes" id="UP000007819">
    <property type="component" value="Chromosome X"/>
</dbReference>
<dbReference type="GO" id="GO:0032259">
    <property type="term" value="P:methylation"/>
    <property type="evidence" value="ECO:0007669"/>
    <property type="project" value="UniProtKB-KW"/>
</dbReference>
<dbReference type="SMART" id="SM00317">
    <property type="entry name" value="SET"/>
    <property type="match status" value="1"/>
</dbReference>
<feature type="compositionally biased region" description="Basic residues" evidence="11">
    <location>
        <begin position="188"/>
        <end position="199"/>
    </location>
</feature>
<dbReference type="RefSeq" id="XP_016661142.1">
    <property type="nucleotide sequence ID" value="XM_016805653.2"/>
</dbReference>
<feature type="domain" description="SET" evidence="12">
    <location>
        <begin position="896"/>
        <end position="1011"/>
    </location>
</feature>
<dbReference type="InterPro" id="IPR042294">
    <property type="entry name" value="SETD2_animal"/>
</dbReference>
<keyword evidence="6" id="KW-0808">Transferase</keyword>
<dbReference type="PROSITE" id="PS51215">
    <property type="entry name" value="AWS"/>
    <property type="match status" value="1"/>
</dbReference>
<evidence type="ECO:0000256" key="7">
    <source>
        <dbReference type="ARBA" id="ARBA00022691"/>
    </source>
</evidence>
<evidence type="ECO:0000256" key="9">
    <source>
        <dbReference type="ARBA" id="ARBA00023163"/>
    </source>
</evidence>